<dbReference type="InterPro" id="IPR008456">
    <property type="entry name" value="Collagen-bd_dom"/>
</dbReference>
<dbReference type="Gene3D" id="2.60.40.740">
    <property type="match status" value="1"/>
</dbReference>
<dbReference type="InterPro" id="IPR008966">
    <property type="entry name" value="Adhesion_dom_sf"/>
</dbReference>
<evidence type="ECO:0000313" key="10">
    <source>
        <dbReference type="Proteomes" id="UP000033491"/>
    </source>
</evidence>
<evidence type="ECO:0000313" key="9">
    <source>
        <dbReference type="EMBL" id="KJW12325.1"/>
    </source>
</evidence>
<feature type="compositionally biased region" description="Low complexity" evidence="6">
    <location>
        <begin position="302"/>
        <end position="323"/>
    </location>
</feature>
<keyword evidence="5" id="KW-0572">Peptidoglycan-anchor</keyword>
<gene>
    <name evidence="9" type="ORF">VC81_07335</name>
</gene>
<evidence type="ECO:0000256" key="5">
    <source>
        <dbReference type="ARBA" id="ARBA00023088"/>
    </source>
</evidence>
<evidence type="ECO:0000256" key="6">
    <source>
        <dbReference type="SAM" id="MobiDB-lite"/>
    </source>
</evidence>
<dbReference type="STRING" id="216463.VC81_07335"/>
<evidence type="ECO:0008006" key="11">
    <source>
        <dbReference type="Google" id="ProtNLM"/>
    </source>
</evidence>
<keyword evidence="3" id="KW-0964">Secreted</keyword>
<dbReference type="SUPFAM" id="SSF49401">
    <property type="entry name" value="Bacterial adhesins"/>
    <property type="match status" value="2"/>
</dbReference>
<evidence type="ECO:0000256" key="4">
    <source>
        <dbReference type="ARBA" id="ARBA00022729"/>
    </source>
</evidence>
<accession>A0A0F3RR27</accession>
<sequence length="448" mass="48086">MKKNHQVLKWLILMVGALVVMFVGQRTLTAQAASIDGSSYVTSAKVTNGPDFKPGDTIYVNYHLEFGDTPLHSGDVITVPLPDNLKSSKTDTFDIYAPDGKTVIGQAQVTKGGQSVEVTLNDKAEGMSNKNLDLTLATKYNGNEYGEQDVNFPNNHEDEINIVPNDANLSKKGTLQDDNTVKWTVLVNRRELELKNLKVTDTIGPNQTMIKDVTVSKAYWESNSTYKREKPALVEGQDYTVTYNDGGFDLAFTDTVSDMIAIDYYTKIDDPSVINDGYVFRNEAEMSWGSGSGSGSNKEVANGKVSTTGKNTGSGNGDSNTGTDIDEGNNGGEPGGNGDLDGDGNPDTGTVDVDGGTETDQEQTDREGEENATKQPNQPTKSKTATKKATQATPTAKQAAGAQALSQSNRRNHTGKLPQTNEARSWARVAGLGLLTSTVALAAGRRFF</sequence>
<dbReference type="PATRIC" id="fig|216463.3.peg.574"/>
<name>A0A0F3RR27_9LACO</name>
<comment type="subcellular location">
    <subcellularLocation>
        <location evidence="1">Secreted</location>
        <location evidence="1">Cell wall</location>
        <topology evidence="1">Peptidoglycan-anchor</topology>
    </subcellularLocation>
</comment>
<feature type="domain" description="SDR-like Ig" evidence="8">
    <location>
        <begin position="53"/>
        <end position="144"/>
    </location>
</feature>
<feature type="domain" description="Collagen binding" evidence="7">
    <location>
        <begin position="168"/>
        <end position="285"/>
    </location>
</feature>
<evidence type="ECO:0000259" key="7">
    <source>
        <dbReference type="Pfam" id="PF05737"/>
    </source>
</evidence>
<comment type="caution">
    <text evidence="9">The sequence shown here is derived from an EMBL/GenBank/DDBJ whole genome shotgun (WGS) entry which is preliminary data.</text>
</comment>
<feature type="compositionally biased region" description="Basic and acidic residues" evidence="6">
    <location>
        <begin position="363"/>
        <end position="372"/>
    </location>
</feature>
<feature type="compositionally biased region" description="Gly residues" evidence="6">
    <location>
        <begin position="329"/>
        <end position="339"/>
    </location>
</feature>
<reference evidence="9 10" key="1">
    <citation type="submission" date="2015-03" db="EMBL/GenBank/DDBJ databases">
        <authorList>
            <person name="Zheng J."/>
            <person name="Ganezle M."/>
        </authorList>
    </citation>
    <scope>NUCLEOTIDE SEQUENCE [LARGE SCALE GENOMIC DNA]</scope>
    <source>
        <strain evidence="9 10">LP38</strain>
    </source>
</reference>
<organism evidence="9 10">
    <name type="scientific">Levilactobacillus spicheri</name>
    <dbReference type="NCBI Taxonomy" id="216463"/>
    <lineage>
        <taxon>Bacteria</taxon>
        <taxon>Bacillati</taxon>
        <taxon>Bacillota</taxon>
        <taxon>Bacilli</taxon>
        <taxon>Lactobacillales</taxon>
        <taxon>Lactobacillaceae</taxon>
        <taxon>Levilactobacillus</taxon>
    </lineage>
</organism>
<dbReference type="Proteomes" id="UP000033491">
    <property type="component" value="Unassembled WGS sequence"/>
</dbReference>
<dbReference type="AlphaFoldDB" id="A0A0F3RR27"/>
<proteinExistence type="predicted"/>
<dbReference type="OrthoDB" id="2056845at2"/>
<evidence type="ECO:0000256" key="3">
    <source>
        <dbReference type="ARBA" id="ARBA00022525"/>
    </source>
</evidence>
<keyword evidence="4" id="KW-0732">Signal</keyword>
<evidence type="ECO:0000256" key="2">
    <source>
        <dbReference type="ARBA" id="ARBA00022512"/>
    </source>
</evidence>
<feature type="compositionally biased region" description="Low complexity" evidence="6">
    <location>
        <begin position="378"/>
        <end position="407"/>
    </location>
</feature>
<dbReference type="RefSeq" id="WP_045807424.1">
    <property type="nucleotide sequence ID" value="NZ_JZCR01000019.1"/>
</dbReference>
<feature type="compositionally biased region" description="Low complexity" evidence="6">
    <location>
        <begin position="343"/>
        <end position="354"/>
    </location>
</feature>
<dbReference type="InterPro" id="IPR041171">
    <property type="entry name" value="SDR_Ig"/>
</dbReference>
<dbReference type="GO" id="GO:0005518">
    <property type="term" value="F:collagen binding"/>
    <property type="evidence" value="ECO:0007669"/>
    <property type="project" value="InterPro"/>
</dbReference>
<dbReference type="GO" id="GO:0007155">
    <property type="term" value="P:cell adhesion"/>
    <property type="evidence" value="ECO:0007669"/>
    <property type="project" value="InterPro"/>
</dbReference>
<dbReference type="InterPro" id="IPR011252">
    <property type="entry name" value="Fibrogen-bd_dom1"/>
</dbReference>
<dbReference type="EMBL" id="JZCR01000019">
    <property type="protein sequence ID" value="KJW12325.1"/>
    <property type="molecule type" value="Genomic_DNA"/>
</dbReference>
<dbReference type="Gene3D" id="2.60.40.1280">
    <property type="match status" value="1"/>
</dbReference>
<protein>
    <recommendedName>
        <fullName evidence="11">Gram-positive cocci surface proteins LPxTG domain-containing protein</fullName>
    </recommendedName>
</protein>
<evidence type="ECO:0000256" key="1">
    <source>
        <dbReference type="ARBA" id="ARBA00004168"/>
    </source>
</evidence>
<keyword evidence="2" id="KW-0134">Cell wall</keyword>
<feature type="region of interest" description="Disordered" evidence="6">
    <location>
        <begin position="287"/>
        <end position="422"/>
    </location>
</feature>
<evidence type="ECO:0000259" key="8">
    <source>
        <dbReference type="Pfam" id="PF17961"/>
    </source>
</evidence>
<dbReference type="Pfam" id="PF17961">
    <property type="entry name" value="Big_8"/>
    <property type="match status" value="1"/>
</dbReference>
<dbReference type="Pfam" id="PF05737">
    <property type="entry name" value="Collagen_bind"/>
    <property type="match status" value="1"/>
</dbReference>